<dbReference type="Pfam" id="PF21135">
    <property type="entry name" value="DRL_cat"/>
    <property type="match status" value="1"/>
</dbReference>
<accession>A0A3B0MTE5</accession>
<dbReference type="SMART" id="SM00858">
    <property type="entry name" value="SAF"/>
    <property type="match status" value="1"/>
</dbReference>
<dbReference type="InterPro" id="IPR013974">
    <property type="entry name" value="SAF"/>
</dbReference>
<keyword evidence="3" id="KW-1185">Reference proteome</keyword>
<dbReference type="PANTHER" id="PTHR37850">
    <property type="entry name" value="STRU PROTEIN"/>
    <property type="match status" value="1"/>
</dbReference>
<dbReference type="EMBL" id="UIHC01000031">
    <property type="protein sequence ID" value="SUZ32909.1"/>
    <property type="molecule type" value="Genomic_DNA"/>
</dbReference>
<evidence type="ECO:0000313" key="3">
    <source>
        <dbReference type="Proteomes" id="UP000272908"/>
    </source>
</evidence>
<organism evidence="2 3">
    <name type="scientific">Roseinatronobacter ekhonensis</name>
    <dbReference type="NCBI Taxonomy" id="254356"/>
    <lineage>
        <taxon>Bacteria</taxon>
        <taxon>Pseudomonadati</taxon>
        <taxon>Pseudomonadota</taxon>
        <taxon>Alphaproteobacteria</taxon>
        <taxon>Rhodobacterales</taxon>
        <taxon>Paracoccaceae</taxon>
        <taxon>Roseinatronobacter</taxon>
    </lineage>
</organism>
<name>A0A3B0MTE5_9RHOB</name>
<dbReference type="Proteomes" id="UP000272908">
    <property type="component" value="Unassembled WGS sequence"/>
</dbReference>
<reference evidence="3" key="1">
    <citation type="submission" date="2018-08" db="EMBL/GenBank/DDBJ databases">
        <authorList>
            <person name="Rodrigo-Torres L."/>
            <person name="Arahal R. D."/>
            <person name="Lucena T."/>
        </authorList>
    </citation>
    <scope>NUCLEOTIDE SEQUENCE [LARGE SCALE GENOMIC DNA]</scope>
    <source>
        <strain evidence="3">CECT 7235</strain>
    </source>
</reference>
<sequence length="156" mass="16765">MFRDLRWGVYVVLKAPNDYAAACFKQDGLPTDTTGRYAAIYKPFHLIGLELSVSVLSVALRHEPTGQTRDWRGDAVAVAKRPLRSGETLDGEGGWTVYARATSAKASKADALLPIGLAHGVTLTRDVAAGEVLRMADVHLNDTSAGAQFHRAMLSG</sequence>
<feature type="domain" description="SAF" evidence="1">
    <location>
        <begin position="74"/>
        <end position="139"/>
    </location>
</feature>
<proteinExistence type="predicted"/>
<evidence type="ECO:0000259" key="1">
    <source>
        <dbReference type="SMART" id="SM00858"/>
    </source>
</evidence>
<dbReference type="Pfam" id="PF08666">
    <property type="entry name" value="SAF"/>
    <property type="match status" value="1"/>
</dbReference>
<dbReference type="CDD" id="cd11616">
    <property type="entry name" value="SAF_DH_OX_like"/>
    <property type="match status" value="1"/>
</dbReference>
<gene>
    <name evidence="2" type="ORF">ROE7235_02674</name>
</gene>
<dbReference type="InterPro" id="IPR048423">
    <property type="entry name" value="DRL_cat"/>
</dbReference>
<dbReference type="AlphaFoldDB" id="A0A3B0MTE5"/>
<dbReference type="PANTHER" id="PTHR37850:SF3">
    <property type="entry name" value="BLR7815 PROTEIN"/>
    <property type="match status" value="1"/>
</dbReference>
<evidence type="ECO:0000313" key="2">
    <source>
        <dbReference type="EMBL" id="SUZ32909.1"/>
    </source>
</evidence>
<protein>
    <recommendedName>
        <fullName evidence="1">SAF domain-containing protein</fullName>
    </recommendedName>
</protein>